<dbReference type="Pfam" id="PF14903">
    <property type="entry name" value="WG_beta_rep"/>
    <property type="match status" value="7"/>
</dbReference>
<dbReference type="InterPro" id="IPR032774">
    <property type="entry name" value="WG_beta_rep"/>
</dbReference>
<gene>
    <name evidence="2" type="ORF">DNU06_08235</name>
</gene>
<accession>A0A2W1NNN3</accession>
<name>A0A2W1NNN3_9FLAO</name>
<dbReference type="OrthoDB" id="5464673at2"/>
<dbReference type="Proteomes" id="UP000249248">
    <property type="component" value="Unassembled WGS sequence"/>
</dbReference>
<dbReference type="EMBL" id="QKSB01000004">
    <property type="protein sequence ID" value="PZE17252.1"/>
    <property type="molecule type" value="Genomic_DNA"/>
</dbReference>
<feature type="chain" id="PRO_5016165596" description="WG repeat-containing protein" evidence="1">
    <location>
        <begin position="21"/>
        <end position="706"/>
    </location>
</feature>
<reference evidence="2 3" key="1">
    <citation type="submission" date="2018-06" db="EMBL/GenBank/DDBJ databases">
        <title>The draft genome sequence of Crocinitomix sp. SM1701.</title>
        <authorList>
            <person name="Zhang X."/>
        </authorList>
    </citation>
    <scope>NUCLEOTIDE SEQUENCE [LARGE SCALE GENOMIC DNA]</scope>
    <source>
        <strain evidence="2 3">SM1701</strain>
    </source>
</reference>
<proteinExistence type="predicted"/>
<protein>
    <recommendedName>
        <fullName evidence="4">WG repeat-containing protein</fullName>
    </recommendedName>
</protein>
<feature type="signal peptide" evidence="1">
    <location>
        <begin position="1"/>
        <end position="20"/>
    </location>
</feature>
<dbReference type="PANTHER" id="PTHR37841:SF1">
    <property type="entry name" value="DUF3298 DOMAIN-CONTAINING PROTEIN"/>
    <property type="match status" value="1"/>
</dbReference>
<evidence type="ECO:0000313" key="2">
    <source>
        <dbReference type="EMBL" id="PZE17252.1"/>
    </source>
</evidence>
<keyword evidence="3" id="KW-1185">Reference proteome</keyword>
<dbReference type="SUPFAM" id="SSF69360">
    <property type="entry name" value="Cell wall binding repeat"/>
    <property type="match status" value="1"/>
</dbReference>
<evidence type="ECO:0008006" key="4">
    <source>
        <dbReference type="Google" id="ProtNLM"/>
    </source>
</evidence>
<evidence type="ECO:0000256" key="1">
    <source>
        <dbReference type="SAM" id="SignalP"/>
    </source>
</evidence>
<dbReference type="Gene3D" id="1.25.40.10">
    <property type="entry name" value="Tetratricopeptide repeat domain"/>
    <property type="match status" value="2"/>
</dbReference>
<dbReference type="RefSeq" id="WP_111062777.1">
    <property type="nucleotide sequence ID" value="NZ_JBHUCU010000016.1"/>
</dbReference>
<evidence type="ECO:0000313" key="3">
    <source>
        <dbReference type="Proteomes" id="UP000249248"/>
    </source>
</evidence>
<organism evidence="2 3">
    <name type="scientific">Putridiphycobacter roseus</name>
    <dbReference type="NCBI Taxonomy" id="2219161"/>
    <lineage>
        <taxon>Bacteria</taxon>
        <taxon>Pseudomonadati</taxon>
        <taxon>Bacteroidota</taxon>
        <taxon>Flavobacteriia</taxon>
        <taxon>Flavobacteriales</taxon>
        <taxon>Crocinitomicaceae</taxon>
        <taxon>Putridiphycobacter</taxon>
    </lineage>
</organism>
<dbReference type="InterPro" id="IPR011990">
    <property type="entry name" value="TPR-like_helical_dom_sf"/>
</dbReference>
<dbReference type="AlphaFoldDB" id="A0A2W1NNN3"/>
<dbReference type="PANTHER" id="PTHR37841">
    <property type="entry name" value="GLR2918 PROTEIN"/>
    <property type="match status" value="1"/>
</dbReference>
<sequence>MVKKVFIVLFFICLGNSAEAGGIGSGFKALEIYNYFKAKKYFEKSMKRHPVAASYGLGVIYQRKDNPFYQLDSAYKYANYASKHFKDISDKTQIKYAKYGVDSVAIFKLRDQVAEDMFERAVLVNSEFGFQDFMDKNPWSDLVKMASFYRDSLFYETVYATHTAASFLSFLKKYPHSLFAPDAKDKYEQQLYIEQTKREDVNTYAKFIEDYPNSPFRVDAENRIFDLTTKDNSIRAFENFIEQYPNNSNVAKAWINLYDTYLAENSDKNTSNALAAFLSKYPNNPMREIIEEELRYASIRFYPIQHKGKWGFTTMEGNFSIPCKYDFVELFQEGLAAVTQDGKVGYIEKSGKVKIDFQYEEGLGFNEGTAVVEIDEQYGLINRQGKYIVSPELSYLGTMTEGLVPFEKNEHYGYFNRKGETVIAPTYADAFNFHAGYAKVELGDKLGVIDQENNFLIPAIYYSISSIKDSVFALENEENWGVISNFKDTILPFEYTYIGPLSQGFFIVTKNDSFNYSNILGQLLLKKSIPVYREYKVMAQYTGDPILYLNENGYNFIEINGKQIFKKQKDNLGTFSDIVAFELDGKWGYLSVNPPKEVIKPQFDNAQSFKNGLGIVSLSPLWGMIDTKGQFLIPAYYESLTFLNENIILAEGKGKTGLLSLQGDTLLDFKVQEIELFEDNWVLISNSNNTYYYNLETKAYLRKEND</sequence>
<keyword evidence="1" id="KW-0732">Signal</keyword>
<comment type="caution">
    <text evidence="2">The sequence shown here is derived from an EMBL/GenBank/DDBJ whole genome shotgun (WGS) entry which is preliminary data.</text>
</comment>